<evidence type="ECO:0000256" key="1">
    <source>
        <dbReference type="SAM" id="MobiDB-lite"/>
    </source>
</evidence>
<accession>A0A3P3Y4Y8</accession>
<dbReference type="EMBL" id="OVEO01000003">
    <property type="protein sequence ID" value="SPQ95164.1"/>
    <property type="molecule type" value="Genomic_DNA"/>
</dbReference>
<dbReference type="Proteomes" id="UP000290189">
    <property type="component" value="Unassembled WGS sequence"/>
</dbReference>
<dbReference type="AlphaFoldDB" id="A0A3P3Y4Y8"/>
<proteinExistence type="predicted"/>
<geneLocation type="mitochondrion" evidence="2"/>
<evidence type="ECO:0000313" key="2">
    <source>
        <dbReference type="EMBL" id="SPQ95164.1"/>
    </source>
</evidence>
<keyword evidence="2" id="KW-0496">Mitochondrion</keyword>
<feature type="region of interest" description="Disordered" evidence="1">
    <location>
        <begin position="53"/>
        <end position="79"/>
    </location>
</feature>
<protein>
    <submittedName>
        <fullName evidence="2">Uncharacterized protein</fullName>
    </submittedName>
</protein>
<gene>
    <name evidence="2" type="ORF">PLBR_LOCUS2379</name>
</gene>
<reference evidence="2 3" key="1">
    <citation type="submission" date="2018-03" db="EMBL/GenBank/DDBJ databases">
        <authorList>
            <person name="Fogelqvist J."/>
        </authorList>
    </citation>
    <scope>NUCLEOTIDE SEQUENCE [LARGE SCALE GENOMIC DNA]</scope>
</reference>
<feature type="region of interest" description="Disordered" evidence="1">
    <location>
        <begin position="120"/>
        <end position="140"/>
    </location>
</feature>
<organism evidence="2 3">
    <name type="scientific">Plasmodiophora brassicae</name>
    <name type="common">Clubroot disease agent</name>
    <dbReference type="NCBI Taxonomy" id="37360"/>
    <lineage>
        <taxon>Eukaryota</taxon>
        <taxon>Sar</taxon>
        <taxon>Rhizaria</taxon>
        <taxon>Endomyxa</taxon>
        <taxon>Phytomyxea</taxon>
        <taxon>Plasmodiophorida</taxon>
        <taxon>Plasmodiophoridae</taxon>
        <taxon>Plasmodiophora</taxon>
    </lineage>
</organism>
<evidence type="ECO:0000313" key="3">
    <source>
        <dbReference type="Proteomes" id="UP000290189"/>
    </source>
</evidence>
<name>A0A3P3Y4Y8_PLABS</name>
<sequence length="338" mass="37206">MGTGPVVADERTTATGAGLHARLPVPERATVSRQVCRRSGASGRIQPCLHRRSQRALQSIPAGSSMRGRPGVVDGNRPLTRQYTASRPRFHEDIDDRQWIPHEISHMSSACRETPKRVHRVKPSWGGESASSASSTSCEPLPLSIDPNLPARPLMKLVRTASTFYGSQFAFRTRLPPPKQLADNLPTMYPSLSAKDQAFVLEMTAAIEKESRMINAMLDEITGLRQCDRDIDGVIIYILLMRLDAFGIGNVRSLCTAMPTKMATVLRFLARDTSRGGPLFASLIKHHDIRTIERRILGPLERLRPAIVAEMQRVDARLAARRAAASQAQGEAIEFGAA</sequence>